<dbReference type="Proteomes" id="UP001148018">
    <property type="component" value="Unassembled WGS sequence"/>
</dbReference>
<evidence type="ECO:0000313" key="3">
    <source>
        <dbReference type="EMBL" id="KAJ3609503.1"/>
    </source>
</evidence>
<keyword evidence="2" id="KW-0436">Ligase</keyword>
<sequence length="115" mass="12958">MGTLSATVRYGPSVPPYAMALSATVRYGPQYHRTLWPLSTTVRYGPSVPPYAMALSTTVRYGPQYHRGTVVLRSKFSASQFWLDCRKYNVIPYVILYIGEIIPYLCNTPKVISFA</sequence>
<dbReference type="OrthoDB" id="288590at2759"/>
<dbReference type="GO" id="GO:0004467">
    <property type="term" value="F:long-chain fatty acid-CoA ligase activity"/>
    <property type="evidence" value="ECO:0007669"/>
    <property type="project" value="TreeGrafter"/>
</dbReference>
<dbReference type="GO" id="GO:0044539">
    <property type="term" value="P:long-chain fatty acid import into cell"/>
    <property type="evidence" value="ECO:0007669"/>
    <property type="project" value="TreeGrafter"/>
</dbReference>
<dbReference type="GO" id="GO:0005324">
    <property type="term" value="F:long-chain fatty acid transmembrane transporter activity"/>
    <property type="evidence" value="ECO:0007669"/>
    <property type="project" value="TreeGrafter"/>
</dbReference>
<dbReference type="AlphaFoldDB" id="A0A9Q0ENF2"/>
<dbReference type="GO" id="GO:0005886">
    <property type="term" value="C:plasma membrane"/>
    <property type="evidence" value="ECO:0007669"/>
    <property type="project" value="TreeGrafter"/>
</dbReference>
<accession>A0A9Q0ENF2</accession>
<proteinExistence type="inferred from homology"/>
<organism evidence="3 4">
    <name type="scientific">Muraenolepis orangiensis</name>
    <name type="common">Patagonian moray cod</name>
    <dbReference type="NCBI Taxonomy" id="630683"/>
    <lineage>
        <taxon>Eukaryota</taxon>
        <taxon>Metazoa</taxon>
        <taxon>Chordata</taxon>
        <taxon>Craniata</taxon>
        <taxon>Vertebrata</taxon>
        <taxon>Euteleostomi</taxon>
        <taxon>Actinopterygii</taxon>
        <taxon>Neopterygii</taxon>
        <taxon>Teleostei</taxon>
        <taxon>Neoteleostei</taxon>
        <taxon>Acanthomorphata</taxon>
        <taxon>Zeiogadaria</taxon>
        <taxon>Gadariae</taxon>
        <taxon>Gadiformes</taxon>
        <taxon>Muraenolepidoidei</taxon>
        <taxon>Muraenolepididae</taxon>
        <taxon>Muraenolepis</taxon>
    </lineage>
</organism>
<protein>
    <submittedName>
        <fullName evidence="3">Uncharacterized protein</fullName>
    </submittedName>
</protein>
<dbReference type="GO" id="GO:0005789">
    <property type="term" value="C:endoplasmic reticulum membrane"/>
    <property type="evidence" value="ECO:0007669"/>
    <property type="project" value="TreeGrafter"/>
</dbReference>
<gene>
    <name evidence="3" type="ORF">NHX12_024024</name>
</gene>
<reference evidence="3" key="1">
    <citation type="submission" date="2022-07" db="EMBL/GenBank/DDBJ databases">
        <title>Chromosome-level genome of Muraenolepis orangiensis.</title>
        <authorList>
            <person name="Kim J."/>
        </authorList>
    </citation>
    <scope>NUCLEOTIDE SEQUENCE</scope>
    <source>
        <strain evidence="3">KU_S4_2022</strain>
        <tissue evidence="3">Muscle</tissue>
    </source>
</reference>
<evidence type="ECO:0000313" key="4">
    <source>
        <dbReference type="Proteomes" id="UP001148018"/>
    </source>
</evidence>
<comment type="caution">
    <text evidence="3">The sequence shown here is derived from an EMBL/GenBank/DDBJ whole genome shotgun (WGS) entry which is preliminary data.</text>
</comment>
<keyword evidence="4" id="KW-1185">Reference proteome</keyword>
<dbReference type="EMBL" id="JANIIK010000039">
    <property type="protein sequence ID" value="KAJ3609503.1"/>
    <property type="molecule type" value="Genomic_DNA"/>
</dbReference>
<dbReference type="PANTHER" id="PTHR43107:SF4">
    <property type="entry name" value="LONG-CHAIN FATTY ACID TRANSPORT PROTEIN 2"/>
    <property type="match status" value="1"/>
</dbReference>
<comment type="similarity">
    <text evidence="1">Belongs to the ATP-dependent AMP-binding enzyme family.</text>
</comment>
<dbReference type="PANTHER" id="PTHR43107">
    <property type="entry name" value="LONG-CHAIN FATTY ACID TRANSPORT PROTEIN"/>
    <property type="match status" value="1"/>
</dbReference>
<evidence type="ECO:0000256" key="1">
    <source>
        <dbReference type="ARBA" id="ARBA00006432"/>
    </source>
</evidence>
<evidence type="ECO:0000256" key="2">
    <source>
        <dbReference type="ARBA" id="ARBA00022598"/>
    </source>
</evidence>
<name>A0A9Q0ENF2_9TELE</name>